<feature type="domain" description="Fe/B12 periplasmic-binding" evidence="2">
    <location>
        <begin position="21"/>
        <end position="278"/>
    </location>
</feature>
<sequence>MAMLLIFALAPLARAGDTPQRVVALGGDITETIYALDAQAKLVGVDSTSEWPAAAHQLPNVGYVRQLNAEGILALHPTQVIATHDAGPATVLEQLRQAGVTLDLLPPSRSPQDVMAKIDDIGHLLNSDAQARQLNAKLVQSYTALQSRVAAMPHHPRVVFLLSAGAGNFLAAGHDTAADRAIALAGGSNAIQAYSGYKPLSAEALVAAAPDVLVVMSERADGVGDIGQVLALPGMLQTPAGQRKHVIFVDGQALLGFGPRNADSELSLQGKFAATLPP</sequence>
<gene>
    <name evidence="3" type="ORF">ISN74_19920</name>
</gene>
<dbReference type="CDD" id="cd01149">
    <property type="entry name" value="HutB"/>
    <property type="match status" value="1"/>
</dbReference>
<feature type="chain" id="PRO_5045344202" evidence="1">
    <location>
        <begin position="16"/>
        <end position="278"/>
    </location>
</feature>
<organism evidence="3 4">
    <name type="scientific">Dyella caseinilytica</name>
    <dbReference type="NCBI Taxonomy" id="1849581"/>
    <lineage>
        <taxon>Bacteria</taxon>
        <taxon>Pseudomonadati</taxon>
        <taxon>Pseudomonadota</taxon>
        <taxon>Gammaproteobacteria</taxon>
        <taxon>Lysobacterales</taxon>
        <taxon>Rhodanobacteraceae</taxon>
        <taxon>Dyella</taxon>
    </lineage>
</organism>
<dbReference type="Proteomes" id="UP000663181">
    <property type="component" value="Chromosome"/>
</dbReference>
<dbReference type="InterPro" id="IPR002491">
    <property type="entry name" value="ABC_transptr_periplasmic_BD"/>
</dbReference>
<dbReference type="Pfam" id="PF01497">
    <property type="entry name" value="Peripla_BP_2"/>
    <property type="match status" value="1"/>
</dbReference>
<keyword evidence="1" id="KW-0732">Signal</keyword>
<dbReference type="EMBL" id="CP064030">
    <property type="protein sequence ID" value="QRN53637.1"/>
    <property type="molecule type" value="Genomic_DNA"/>
</dbReference>
<feature type="signal peptide" evidence="1">
    <location>
        <begin position="1"/>
        <end position="15"/>
    </location>
</feature>
<dbReference type="PROSITE" id="PS50983">
    <property type="entry name" value="FE_B12_PBP"/>
    <property type="match status" value="1"/>
</dbReference>
<evidence type="ECO:0000259" key="2">
    <source>
        <dbReference type="PROSITE" id="PS50983"/>
    </source>
</evidence>
<name>A0ABX7GV62_9GAMM</name>
<dbReference type="InterPro" id="IPR050902">
    <property type="entry name" value="ABC_Transporter_SBP"/>
</dbReference>
<dbReference type="PANTHER" id="PTHR30535">
    <property type="entry name" value="VITAMIN B12-BINDING PROTEIN"/>
    <property type="match status" value="1"/>
</dbReference>
<dbReference type="SUPFAM" id="SSF53807">
    <property type="entry name" value="Helical backbone' metal receptor"/>
    <property type="match status" value="1"/>
</dbReference>
<reference evidence="3 4" key="1">
    <citation type="submission" date="2020-10" db="EMBL/GenBank/DDBJ databases">
        <title>Phylogeny of dyella-like bacteria.</title>
        <authorList>
            <person name="Fu J."/>
        </authorList>
    </citation>
    <scope>NUCLEOTIDE SEQUENCE [LARGE SCALE GENOMIC DNA]</scope>
    <source>
        <strain evidence="3 4">DHOB09</strain>
    </source>
</reference>
<dbReference type="Gene3D" id="3.40.50.1980">
    <property type="entry name" value="Nitrogenase molybdenum iron protein domain"/>
    <property type="match status" value="2"/>
</dbReference>
<keyword evidence="4" id="KW-1185">Reference proteome</keyword>
<dbReference type="PANTHER" id="PTHR30535:SF4">
    <property type="entry name" value="HEMIN-BINDING PERIPLASMIC PROTEIN HMUT"/>
    <property type="match status" value="1"/>
</dbReference>
<evidence type="ECO:0000256" key="1">
    <source>
        <dbReference type="SAM" id="SignalP"/>
    </source>
</evidence>
<protein>
    <submittedName>
        <fullName evidence="3">ABC transporter substrate-binding protein</fullName>
    </submittedName>
</protein>
<proteinExistence type="predicted"/>
<evidence type="ECO:0000313" key="3">
    <source>
        <dbReference type="EMBL" id="QRN53637.1"/>
    </source>
</evidence>
<dbReference type="RefSeq" id="WP_203546663.1">
    <property type="nucleotide sequence ID" value="NZ_CP064030.1"/>
</dbReference>
<evidence type="ECO:0000313" key="4">
    <source>
        <dbReference type="Proteomes" id="UP000663181"/>
    </source>
</evidence>
<accession>A0ABX7GV62</accession>